<feature type="transmembrane region" description="Helical" evidence="1">
    <location>
        <begin position="250"/>
        <end position="269"/>
    </location>
</feature>
<accession>A0A9P5XBM2</accession>
<gene>
    <name evidence="2" type="ORF">P691DRAFT_732875</name>
</gene>
<proteinExistence type="predicted"/>
<evidence type="ECO:0000256" key="1">
    <source>
        <dbReference type="SAM" id="Phobius"/>
    </source>
</evidence>
<feature type="transmembrane region" description="Helical" evidence="1">
    <location>
        <begin position="12"/>
        <end position="31"/>
    </location>
</feature>
<feature type="transmembrane region" description="Helical" evidence="1">
    <location>
        <begin position="156"/>
        <end position="178"/>
    </location>
</feature>
<protein>
    <submittedName>
        <fullName evidence="2">Uncharacterized protein</fullName>
    </submittedName>
</protein>
<reference evidence="2" key="1">
    <citation type="submission" date="2020-11" db="EMBL/GenBank/DDBJ databases">
        <authorList>
            <consortium name="DOE Joint Genome Institute"/>
            <person name="Ahrendt S."/>
            <person name="Riley R."/>
            <person name="Andreopoulos W."/>
            <person name="Labutti K."/>
            <person name="Pangilinan J."/>
            <person name="Ruiz-Duenas F.J."/>
            <person name="Barrasa J.M."/>
            <person name="Sanchez-Garcia M."/>
            <person name="Camarero S."/>
            <person name="Miyauchi S."/>
            <person name="Serrano A."/>
            <person name="Linde D."/>
            <person name="Babiker R."/>
            <person name="Drula E."/>
            <person name="Ayuso-Fernandez I."/>
            <person name="Pacheco R."/>
            <person name="Padilla G."/>
            <person name="Ferreira P."/>
            <person name="Barriuso J."/>
            <person name="Kellner H."/>
            <person name="Castanera R."/>
            <person name="Alfaro M."/>
            <person name="Ramirez L."/>
            <person name="Pisabarro A.G."/>
            <person name="Kuo A."/>
            <person name="Tritt A."/>
            <person name="Lipzen A."/>
            <person name="He G."/>
            <person name="Yan M."/>
            <person name="Ng V."/>
            <person name="Cullen D."/>
            <person name="Martin F."/>
            <person name="Rosso M.-N."/>
            <person name="Henrissat B."/>
            <person name="Hibbett D."/>
            <person name="Martinez A.T."/>
            <person name="Grigoriev I.V."/>
        </authorList>
    </citation>
    <scope>NUCLEOTIDE SEQUENCE</scope>
    <source>
        <strain evidence="2">MF-IS2</strain>
    </source>
</reference>
<keyword evidence="1" id="KW-1133">Transmembrane helix</keyword>
<name>A0A9P5XBM2_9AGAR</name>
<dbReference type="Proteomes" id="UP000807342">
    <property type="component" value="Unassembled WGS sequence"/>
</dbReference>
<organism evidence="2 3">
    <name type="scientific">Macrolepiota fuliginosa MF-IS2</name>
    <dbReference type="NCBI Taxonomy" id="1400762"/>
    <lineage>
        <taxon>Eukaryota</taxon>
        <taxon>Fungi</taxon>
        <taxon>Dikarya</taxon>
        <taxon>Basidiomycota</taxon>
        <taxon>Agaricomycotina</taxon>
        <taxon>Agaricomycetes</taxon>
        <taxon>Agaricomycetidae</taxon>
        <taxon>Agaricales</taxon>
        <taxon>Agaricineae</taxon>
        <taxon>Agaricaceae</taxon>
        <taxon>Macrolepiota</taxon>
    </lineage>
</organism>
<keyword evidence="1" id="KW-0812">Transmembrane</keyword>
<keyword evidence="1" id="KW-0472">Membrane</keyword>
<dbReference type="EMBL" id="MU151236">
    <property type="protein sequence ID" value="KAF9446630.1"/>
    <property type="molecule type" value="Genomic_DNA"/>
</dbReference>
<comment type="caution">
    <text evidence="2">The sequence shown here is derived from an EMBL/GenBank/DDBJ whole genome shotgun (WGS) entry which is preliminary data.</text>
</comment>
<dbReference type="OrthoDB" id="3261349at2759"/>
<keyword evidence="3" id="KW-1185">Reference proteome</keyword>
<feature type="transmembrane region" description="Helical" evidence="1">
    <location>
        <begin position="127"/>
        <end position="150"/>
    </location>
</feature>
<sequence>MELTQADYESLQLNWTLAAISFTLLIYEYLLTFVDEVERFWPWWLKAFFNFQLQSISRDSENSNNRDGVEAEEADTGGRGCDLSCASVLFFLNRYLTIAGHVPVMWEYFWRITKEDIRERVCTHLQVYHQFLVVVIQFIVAWMMIMRIYALYERRIWVAVLYVTISCLAVGTAIWAIINSKRSKKSPMMVIPYGCGQTLAAEEALYLAAAWIGELVFDTLIFGMTLYKTLTLPRAGGIGLLTMLMRDGTMYFAAMVVTNLANILSFILGGPFSRGSVTMATNAISSALVSRLMLNLRDPKLHLHGTRRGGGGLEWSTINGLGFHGENTRLGG</sequence>
<evidence type="ECO:0000313" key="2">
    <source>
        <dbReference type="EMBL" id="KAF9446630.1"/>
    </source>
</evidence>
<dbReference type="AlphaFoldDB" id="A0A9P5XBM2"/>
<evidence type="ECO:0000313" key="3">
    <source>
        <dbReference type="Proteomes" id="UP000807342"/>
    </source>
</evidence>